<dbReference type="RefSeq" id="XP_033460541.1">
    <property type="nucleotide sequence ID" value="XM_033602524.1"/>
</dbReference>
<reference evidence="4" key="2">
    <citation type="submission" date="2020-04" db="EMBL/GenBank/DDBJ databases">
        <authorList>
            <consortium name="NCBI Genome Project"/>
        </authorList>
    </citation>
    <scope>NUCLEOTIDE SEQUENCE</scope>
    <source>
        <strain evidence="4">CBS 342.82</strain>
    </source>
</reference>
<dbReference type="InterPro" id="IPR014752">
    <property type="entry name" value="Arrestin-like_C"/>
</dbReference>
<feature type="domain" description="Arrestin C-terminal-like" evidence="2">
    <location>
        <begin position="407"/>
        <end position="555"/>
    </location>
</feature>
<feature type="compositionally biased region" description="Basic and acidic residues" evidence="1">
    <location>
        <begin position="622"/>
        <end position="634"/>
    </location>
</feature>
<evidence type="ECO:0000256" key="1">
    <source>
        <dbReference type="SAM" id="MobiDB-lite"/>
    </source>
</evidence>
<evidence type="ECO:0000313" key="3">
    <source>
        <dbReference type="Proteomes" id="UP000504637"/>
    </source>
</evidence>
<feature type="compositionally biased region" description="Basic and acidic residues" evidence="1">
    <location>
        <begin position="832"/>
        <end position="845"/>
    </location>
</feature>
<dbReference type="AlphaFoldDB" id="A0A6J3M651"/>
<evidence type="ECO:0000313" key="4">
    <source>
        <dbReference type="RefSeq" id="XP_033460541.1"/>
    </source>
</evidence>
<organism evidence="4">
    <name type="scientific">Dissoconium aciculare CBS 342.82</name>
    <dbReference type="NCBI Taxonomy" id="1314786"/>
    <lineage>
        <taxon>Eukaryota</taxon>
        <taxon>Fungi</taxon>
        <taxon>Dikarya</taxon>
        <taxon>Ascomycota</taxon>
        <taxon>Pezizomycotina</taxon>
        <taxon>Dothideomycetes</taxon>
        <taxon>Dothideomycetidae</taxon>
        <taxon>Mycosphaerellales</taxon>
        <taxon>Dissoconiaceae</taxon>
        <taxon>Dissoconium</taxon>
    </lineage>
</organism>
<dbReference type="SMART" id="SM01017">
    <property type="entry name" value="Arrestin_C"/>
    <property type="match status" value="1"/>
</dbReference>
<feature type="compositionally biased region" description="Low complexity" evidence="1">
    <location>
        <begin position="146"/>
        <end position="155"/>
    </location>
</feature>
<feature type="compositionally biased region" description="Basic and acidic residues" evidence="1">
    <location>
        <begin position="1"/>
        <end position="10"/>
    </location>
</feature>
<feature type="compositionally biased region" description="Polar residues" evidence="1">
    <location>
        <begin position="129"/>
        <end position="141"/>
    </location>
</feature>
<feature type="compositionally biased region" description="Polar residues" evidence="1">
    <location>
        <begin position="667"/>
        <end position="681"/>
    </location>
</feature>
<dbReference type="GeneID" id="54360324"/>
<sequence length="845" mass="93424">MEKVAADHPGRPGPTVRLLPSLPRTPFNLEPPVPAPWTSATVRPLSDIRELSEPSLISIAARNAASRTFQSRNGSPSSRTKFTRPLPPVAPSHVDPPAIRSQKSAPRALENGSSSYSSTPEQSSLYSIPHSSVPQRTSSNAHARRPSTSQTRSTTAPVQQAPARGITARPKPSVANHGHSYSPVKETRLRLDAHGSAEARRVPSQTLIRHPHPVDIIQYPTYRHPRVRLELQLSAPLFVGGGSIEGHVTITVDSNDRSKYRRSLDIGEMAIDLLGFEDVTHGRTATFLALGTELLDANHPPPADTVQPTNIITTGDGYWPLAASSTLLPFMISLPLETGPPPFQSKHASIRFLLSVTAMIRDTGKSYKVRTSQDIQVLSTYDPEKALTSLPSPLTAADEFIMARLHGLESVRVTAGLHRQVWVSGGSIFVDVYISNKTQRPIKKLELTLERDILCYKHAAAATMEKSAVQARIFESNDRTILARSLFKTGTVGWNGVDAHATDMRTCELELPRGHATVRCGKYFEVRYFLNVTVFISTTKLVTVQLPIVLIHMVSLDVVPNSVAQVAAAIEEKRAQSKRSRSRLQDSSQNNRRRSMSSPAQTNMVRRGPSYTPGRAFAAPREQSRDRQKEHRIDLQNLQQVLDESPRRNQPSRLLPRKGFSIRKLSSKQTLQSPSPEQRTPLSVFGAMSYRTPPRPSELKTTSIPQPPLRRKKSDLARPLSAKGIHLGDHPAGPRPMPRKPFSTSSIIRHATDVKPPDEPVSASSPPPVQEQRPSTAQSFRDRFDRGRGELRAVVARKASGRSLKERGVGWWEGLVLRKSPSKPNAGPRQMHPREREEIERAGWI</sequence>
<accession>A0A6J3M651</accession>
<dbReference type="InterPro" id="IPR014756">
    <property type="entry name" value="Ig_E-set"/>
</dbReference>
<dbReference type="GO" id="GO:0000917">
    <property type="term" value="P:division septum assembly"/>
    <property type="evidence" value="ECO:0007669"/>
    <property type="project" value="TreeGrafter"/>
</dbReference>
<dbReference type="SUPFAM" id="SSF81296">
    <property type="entry name" value="E set domains"/>
    <property type="match status" value="1"/>
</dbReference>
<reference evidence="4" key="3">
    <citation type="submission" date="2025-08" db="UniProtKB">
        <authorList>
            <consortium name="RefSeq"/>
        </authorList>
    </citation>
    <scope>IDENTIFICATION</scope>
    <source>
        <strain evidence="4">CBS 342.82</strain>
    </source>
</reference>
<feature type="compositionally biased region" description="Low complexity" evidence="1">
    <location>
        <begin position="113"/>
        <end position="127"/>
    </location>
</feature>
<dbReference type="InterPro" id="IPR053060">
    <property type="entry name" value="Cytokinesis_Signaling_Reg"/>
</dbReference>
<feature type="region of interest" description="Disordered" evidence="1">
    <location>
        <begin position="818"/>
        <end position="845"/>
    </location>
</feature>
<feature type="region of interest" description="Disordered" evidence="1">
    <location>
        <begin position="63"/>
        <end position="184"/>
    </location>
</feature>
<feature type="region of interest" description="Disordered" evidence="1">
    <location>
        <begin position="1"/>
        <end position="39"/>
    </location>
</feature>
<dbReference type="Pfam" id="PF02752">
    <property type="entry name" value="Arrestin_C"/>
    <property type="match status" value="1"/>
</dbReference>
<dbReference type="GO" id="GO:0000935">
    <property type="term" value="C:division septum"/>
    <property type="evidence" value="ECO:0007669"/>
    <property type="project" value="TreeGrafter"/>
</dbReference>
<dbReference type="Gene3D" id="2.60.40.640">
    <property type="match status" value="2"/>
</dbReference>
<proteinExistence type="predicted"/>
<gene>
    <name evidence="4" type="ORF">K489DRAFT_355560</name>
</gene>
<keyword evidence="3" id="KW-1185">Reference proteome</keyword>
<dbReference type="PANTHER" id="PTHR36419">
    <property type="entry name" value="ARRESTIN FAMILY PROTEIN 1"/>
    <property type="match status" value="1"/>
</dbReference>
<evidence type="ECO:0000259" key="2">
    <source>
        <dbReference type="SMART" id="SM01017"/>
    </source>
</evidence>
<feature type="compositionally biased region" description="Polar residues" evidence="1">
    <location>
        <begin position="65"/>
        <end position="80"/>
    </location>
</feature>
<reference evidence="4" key="1">
    <citation type="submission" date="2020-01" db="EMBL/GenBank/DDBJ databases">
        <authorList>
            <consortium name="DOE Joint Genome Institute"/>
            <person name="Haridas S."/>
            <person name="Albert R."/>
            <person name="Binder M."/>
            <person name="Bloem J."/>
            <person name="Labutti K."/>
            <person name="Salamov A."/>
            <person name="Andreopoulos B."/>
            <person name="Baker S.E."/>
            <person name="Barry K."/>
            <person name="Bills G."/>
            <person name="Bluhm B.H."/>
            <person name="Cannon C."/>
            <person name="Castanera R."/>
            <person name="Culley D.E."/>
            <person name="Daum C."/>
            <person name="Ezra D."/>
            <person name="Gonzalez J.B."/>
            <person name="Henrissat B."/>
            <person name="Kuo A."/>
            <person name="Liang C."/>
            <person name="Lipzen A."/>
            <person name="Lutzoni F."/>
            <person name="Magnuson J."/>
            <person name="Mondo S."/>
            <person name="Nolan M."/>
            <person name="Ohm R."/>
            <person name="Pangilinan J."/>
            <person name="Park H.-J."/>
            <person name="Ramirez L."/>
            <person name="Alfaro M."/>
            <person name="Sun H."/>
            <person name="Tritt A."/>
            <person name="Yoshinaga Y."/>
            <person name="Zwiers L.-H."/>
            <person name="Turgeon B.G."/>
            <person name="Goodwin S.B."/>
            <person name="Spatafora J.W."/>
            <person name="Crous P.W."/>
            <person name="Grigoriev I.V."/>
        </authorList>
    </citation>
    <scope>NUCLEOTIDE SEQUENCE</scope>
    <source>
        <strain evidence="4">CBS 342.82</strain>
    </source>
</reference>
<dbReference type="Proteomes" id="UP000504637">
    <property type="component" value="Unplaced"/>
</dbReference>
<protein>
    <recommendedName>
        <fullName evidence="2">Arrestin C-terminal-like domain-containing protein</fullName>
    </recommendedName>
</protein>
<feature type="region of interest" description="Disordered" evidence="1">
    <location>
        <begin position="572"/>
        <end position="789"/>
    </location>
</feature>
<name>A0A6J3M651_9PEZI</name>
<feature type="compositionally biased region" description="Polar residues" evidence="1">
    <location>
        <begin position="636"/>
        <end position="652"/>
    </location>
</feature>
<feature type="compositionally biased region" description="Basic and acidic residues" evidence="1">
    <location>
        <begin position="780"/>
        <end position="789"/>
    </location>
</feature>
<dbReference type="InterPro" id="IPR011022">
    <property type="entry name" value="Arrestin_C-like"/>
</dbReference>
<dbReference type="PANTHER" id="PTHR36419:SF1">
    <property type="entry name" value="RHO1 GEF LOCALIZING PROTEIN 1"/>
    <property type="match status" value="1"/>
</dbReference>
<dbReference type="OrthoDB" id="298939at2759"/>